<gene>
    <name evidence="2" type="ORF">DPMN_009019</name>
</gene>
<dbReference type="EMBL" id="JAIWYP010000001">
    <property type="protein sequence ID" value="KAH3885032.1"/>
    <property type="molecule type" value="Genomic_DNA"/>
</dbReference>
<comment type="caution">
    <text evidence="2">The sequence shown here is derived from an EMBL/GenBank/DDBJ whole genome shotgun (WGS) entry which is preliminary data.</text>
</comment>
<feature type="compositionally biased region" description="Polar residues" evidence="1">
    <location>
        <begin position="34"/>
        <end position="54"/>
    </location>
</feature>
<name>A0A9D4S084_DREPO</name>
<reference evidence="2" key="2">
    <citation type="submission" date="2020-11" db="EMBL/GenBank/DDBJ databases">
        <authorList>
            <person name="McCartney M.A."/>
            <person name="Auch B."/>
            <person name="Kono T."/>
            <person name="Mallez S."/>
            <person name="Becker A."/>
            <person name="Gohl D.M."/>
            <person name="Silverstein K.A.T."/>
            <person name="Koren S."/>
            <person name="Bechman K.B."/>
            <person name="Herman A."/>
            <person name="Abrahante J.E."/>
            <person name="Garbe J."/>
        </authorList>
    </citation>
    <scope>NUCLEOTIDE SEQUENCE</scope>
    <source>
        <strain evidence="2">Duluth1</strain>
        <tissue evidence="2">Whole animal</tissue>
    </source>
</reference>
<keyword evidence="3" id="KW-1185">Reference proteome</keyword>
<sequence>MTHNRDINTQPGSLSHFKPNFQDQGNTKGKRTEPTQCQQDKLSTWSSQGSSCTQYKKGRRGSAETRENHQRSPPPSTTNRRRQTKLPPFDYNTKSFGLTEKYVEVTRKIGG</sequence>
<dbReference type="AlphaFoldDB" id="A0A9D4S084"/>
<evidence type="ECO:0000313" key="2">
    <source>
        <dbReference type="EMBL" id="KAH3885032.1"/>
    </source>
</evidence>
<evidence type="ECO:0000313" key="3">
    <source>
        <dbReference type="Proteomes" id="UP000828390"/>
    </source>
</evidence>
<reference evidence="2" key="1">
    <citation type="journal article" date="2019" name="bioRxiv">
        <title>The Genome of the Zebra Mussel, Dreissena polymorpha: A Resource for Invasive Species Research.</title>
        <authorList>
            <person name="McCartney M.A."/>
            <person name="Auch B."/>
            <person name="Kono T."/>
            <person name="Mallez S."/>
            <person name="Zhang Y."/>
            <person name="Obille A."/>
            <person name="Becker A."/>
            <person name="Abrahante J.E."/>
            <person name="Garbe J."/>
            <person name="Badalamenti J.P."/>
            <person name="Herman A."/>
            <person name="Mangelson H."/>
            <person name="Liachko I."/>
            <person name="Sullivan S."/>
            <person name="Sone E.D."/>
            <person name="Koren S."/>
            <person name="Silverstein K.A.T."/>
            <person name="Beckman K.B."/>
            <person name="Gohl D.M."/>
        </authorList>
    </citation>
    <scope>NUCLEOTIDE SEQUENCE</scope>
    <source>
        <strain evidence="2">Duluth1</strain>
        <tissue evidence="2">Whole animal</tissue>
    </source>
</reference>
<proteinExistence type="predicted"/>
<feature type="compositionally biased region" description="Basic and acidic residues" evidence="1">
    <location>
        <begin position="61"/>
        <end position="70"/>
    </location>
</feature>
<organism evidence="2 3">
    <name type="scientific">Dreissena polymorpha</name>
    <name type="common">Zebra mussel</name>
    <name type="synonym">Mytilus polymorpha</name>
    <dbReference type="NCBI Taxonomy" id="45954"/>
    <lineage>
        <taxon>Eukaryota</taxon>
        <taxon>Metazoa</taxon>
        <taxon>Spiralia</taxon>
        <taxon>Lophotrochozoa</taxon>
        <taxon>Mollusca</taxon>
        <taxon>Bivalvia</taxon>
        <taxon>Autobranchia</taxon>
        <taxon>Heteroconchia</taxon>
        <taxon>Euheterodonta</taxon>
        <taxon>Imparidentia</taxon>
        <taxon>Neoheterodontei</taxon>
        <taxon>Myida</taxon>
        <taxon>Dreissenoidea</taxon>
        <taxon>Dreissenidae</taxon>
        <taxon>Dreissena</taxon>
    </lineage>
</organism>
<feature type="region of interest" description="Disordered" evidence="1">
    <location>
        <begin position="1"/>
        <end position="93"/>
    </location>
</feature>
<protein>
    <submittedName>
        <fullName evidence="2">Uncharacterized protein</fullName>
    </submittedName>
</protein>
<evidence type="ECO:0000256" key="1">
    <source>
        <dbReference type="SAM" id="MobiDB-lite"/>
    </source>
</evidence>
<accession>A0A9D4S084</accession>
<dbReference type="Proteomes" id="UP000828390">
    <property type="component" value="Unassembled WGS sequence"/>
</dbReference>